<dbReference type="PROSITE" id="PS50110">
    <property type="entry name" value="RESPONSE_REGULATORY"/>
    <property type="match status" value="1"/>
</dbReference>
<feature type="domain" description="Response regulatory" evidence="9">
    <location>
        <begin position="5"/>
        <end position="119"/>
    </location>
</feature>
<comment type="caution">
    <text evidence="10">The sequence shown here is derived from an EMBL/GenBank/DDBJ whole genome shotgun (WGS) entry which is preliminary data.</text>
</comment>
<keyword evidence="5" id="KW-0805">Transcription regulation</keyword>
<evidence type="ECO:0000313" key="10">
    <source>
        <dbReference type="EMBL" id="MBJ6724404.1"/>
    </source>
</evidence>
<evidence type="ECO:0000259" key="8">
    <source>
        <dbReference type="PROSITE" id="PS50045"/>
    </source>
</evidence>
<dbReference type="FunFam" id="3.40.50.300:FF:000006">
    <property type="entry name" value="DNA-binding transcriptional regulator NtrC"/>
    <property type="match status" value="1"/>
</dbReference>
<dbReference type="InterPro" id="IPR003593">
    <property type="entry name" value="AAA+_ATPase"/>
</dbReference>
<keyword evidence="1 7" id="KW-0597">Phosphoprotein</keyword>
<evidence type="ECO:0000256" key="1">
    <source>
        <dbReference type="ARBA" id="ARBA00022553"/>
    </source>
</evidence>
<dbReference type="Gene3D" id="3.40.50.2300">
    <property type="match status" value="1"/>
</dbReference>
<organism evidence="10 11">
    <name type="scientific">Geomesophilobacter sediminis</name>
    <dbReference type="NCBI Taxonomy" id="2798584"/>
    <lineage>
        <taxon>Bacteria</taxon>
        <taxon>Pseudomonadati</taxon>
        <taxon>Thermodesulfobacteriota</taxon>
        <taxon>Desulfuromonadia</taxon>
        <taxon>Geobacterales</taxon>
        <taxon>Geobacteraceae</taxon>
        <taxon>Geomesophilobacter</taxon>
    </lineage>
</organism>
<dbReference type="Gene3D" id="1.10.8.60">
    <property type="match status" value="1"/>
</dbReference>
<dbReference type="InterPro" id="IPR025944">
    <property type="entry name" value="Sigma_54_int_dom_CS"/>
</dbReference>
<evidence type="ECO:0000313" key="11">
    <source>
        <dbReference type="Proteomes" id="UP000636888"/>
    </source>
</evidence>
<evidence type="ECO:0000256" key="3">
    <source>
        <dbReference type="ARBA" id="ARBA00022840"/>
    </source>
</evidence>
<accession>A0A8J7JEE7</accession>
<feature type="modified residue" description="4-aspartylphosphate" evidence="7">
    <location>
        <position position="54"/>
    </location>
</feature>
<dbReference type="Pfam" id="PF00158">
    <property type="entry name" value="Sigma54_activat"/>
    <property type="match status" value="1"/>
</dbReference>
<dbReference type="InterPro" id="IPR027417">
    <property type="entry name" value="P-loop_NTPase"/>
</dbReference>
<keyword evidence="2" id="KW-0547">Nucleotide-binding</keyword>
<proteinExistence type="predicted"/>
<evidence type="ECO:0000259" key="9">
    <source>
        <dbReference type="PROSITE" id="PS50110"/>
    </source>
</evidence>
<gene>
    <name evidence="10" type="ORF">JFN93_06770</name>
</gene>
<dbReference type="SUPFAM" id="SSF52172">
    <property type="entry name" value="CheY-like"/>
    <property type="match status" value="1"/>
</dbReference>
<dbReference type="Proteomes" id="UP000636888">
    <property type="component" value="Unassembled WGS sequence"/>
</dbReference>
<evidence type="ECO:0000256" key="7">
    <source>
        <dbReference type="PROSITE-ProRule" id="PRU00169"/>
    </source>
</evidence>
<dbReference type="PANTHER" id="PTHR32071:SF113">
    <property type="entry name" value="ALGINATE BIOSYNTHESIS TRANSCRIPTIONAL REGULATORY PROTEIN ALGB"/>
    <property type="match status" value="1"/>
</dbReference>
<sequence>MTQSCIMVVDDELISLSLLESHLVRQGHEVITARDGKEALARLGQRRPDLIISDLTMPEMDGLQLLHAVHELHPSLPFIVVTAQGSVESAVTAMKEGALDYFEKPFDPKILQATLLRALEFGRLAGENAQLREHFREKFSFQNIATESPAMRQVLELAARLGSSPRTTASLTGESGSGKEVLARAIHFSSGGLPGNFVAVNCAAIPEALLESELFGHVRGAFTGAEREREGKFSVARGGTVLLDEIGDMPLSLQAKLLRVLEERSFEKIGSNKPIPADFRVIVATHRNLTELVRQGSFREDLFHRVNVFPLNIPPLRERREDIPLLVEFFLDLFRQHQGKGLPGISRKAMDLLVAYDWPGNIRELRNVLEYAAILVSDELIRPEHLRLPSAGAVGSAGTSAAAPAAGDGEFVVRLPLENLSLDAFVDKVLELTLQRCGGNKSKAAELLKVNRKMFYR</sequence>
<dbReference type="Pfam" id="PF02954">
    <property type="entry name" value="HTH_8"/>
    <property type="match status" value="1"/>
</dbReference>
<evidence type="ECO:0000256" key="2">
    <source>
        <dbReference type="ARBA" id="ARBA00022741"/>
    </source>
</evidence>
<keyword evidence="3" id="KW-0067">ATP-binding</keyword>
<dbReference type="PROSITE" id="PS00688">
    <property type="entry name" value="SIGMA54_INTERACT_3"/>
    <property type="match status" value="1"/>
</dbReference>
<dbReference type="AlphaFoldDB" id="A0A8J7JEE7"/>
<dbReference type="FunFam" id="3.40.50.2300:FF:000018">
    <property type="entry name" value="DNA-binding transcriptional regulator NtrC"/>
    <property type="match status" value="1"/>
</dbReference>
<dbReference type="Gene3D" id="1.10.10.60">
    <property type="entry name" value="Homeodomain-like"/>
    <property type="match status" value="1"/>
</dbReference>
<dbReference type="SUPFAM" id="SSF46689">
    <property type="entry name" value="Homeodomain-like"/>
    <property type="match status" value="1"/>
</dbReference>
<dbReference type="PROSITE" id="PS50045">
    <property type="entry name" value="SIGMA54_INTERACT_4"/>
    <property type="match status" value="1"/>
</dbReference>
<dbReference type="InterPro" id="IPR002197">
    <property type="entry name" value="HTH_Fis"/>
</dbReference>
<dbReference type="GO" id="GO:0005524">
    <property type="term" value="F:ATP binding"/>
    <property type="evidence" value="ECO:0007669"/>
    <property type="project" value="UniProtKB-KW"/>
</dbReference>
<dbReference type="PANTHER" id="PTHR32071">
    <property type="entry name" value="TRANSCRIPTIONAL REGULATORY PROTEIN"/>
    <property type="match status" value="1"/>
</dbReference>
<keyword evidence="4" id="KW-0902">Two-component regulatory system</keyword>
<dbReference type="InterPro" id="IPR011006">
    <property type="entry name" value="CheY-like_superfamily"/>
</dbReference>
<evidence type="ECO:0000256" key="6">
    <source>
        <dbReference type="ARBA" id="ARBA00023163"/>
    </source>
</evidence>
<dbReference type="CDD" id="cd00009">
    <property type="entry name" value="AAA"/>
    <property type="match status" value="1"/>
</dbReference>
<name>A0A8J7JEE7_9BACT</name>
<dbReference type="InterPro" id="IPR058031">
    <property type="entry name" value="AAA_lid_NorR"/>
</dbReference>
<dbReference type="EMBL" id="JAEMHM010000005">
    <property type="protein sequence ID" value="MBJ6724404.1"/>
    <property type="molecule type" value="Genomic_DNA"/>
</dbReference>
<dbReference type="SMART" id="SM00448">
    <property type="entry name" value="REC"/>
    <property type="match status" value="1"/>
</dbReference>
<dbReference type="InterPro" id="IPR009057">
    <property type="entry name" value="Homeodomain-like_sf"/>
</dbReference>
<dbReference type="Pfam" id="PF00072">
    <property type="entry name" value="Response_reg"/>
    <property type="match status" value="1"/>
</dbReference>
<dbReference type="GO" id="GO:0043565">
    <property type="term" value="F:sequence-specific DNA binding"/>
    <property type="evidence" value="ECO:0007669"/>
    <property type="project" value="InterPro"/>
</dbReference>
<feature type="domain" description="Sigma-54 factor interaction" evidence="8">
    <location>
        <begin position="144"/>
        <end position="374"/>
    </location>
</feature>
<dbReference type="SUPFAM" id="SSF52540">
    <property type="entry name" value="P-loop containing nucleoside triphosphate hydrolases"/>
    <property type="match status" value="1"/>
</dbReference>
<dbReference type="Gene3D" id="3.40.50.300">
    <property type="entry name" value="P-loop containing nucleotide triphosphate hydrolases"/>
    <property type="match status" value="1"/>
</dbReference>
<evidence type="ECO:0000256" key="5">
    <source>
        <dbReference type="ARBA" id="ARBA00023015"/>
    </source>
</evidence>
<dbReference type="GO" id="GO:0000160">
    <property type="term" value="P:phosphorelay signal transduction system"/>
    <property type="evidence" value="ECO:0007669"/>
    <property type="project" value="UniProtKB-KW"/>
</dbReference>
<dbReference type="Pfam" id="PF25601">
    <property type="entry name" value="AAA_lid_14"/>
    <property type="match status" value="1"/>
</dbReference>
<keyword evidence="6" id="KW-0804">Transcription</keyword>
<dbReference type="InterPro" id="IPR002078">
    <property type="entry name" value="Sigma_54_int"/>
</dbReference>
<dbReference type="GO" id="GO:0006355">
    <property type="term" value="P:regulation of DNA-templated transcription"/>
    <property type="evidence" value="ECO:0007669"/>
    <property type="project" value="InterPro"/>
</dbReference>
<reference evidence="10" key="1">
    <citation type="submission" date="2020-12" db="EMBL/GenBank/DDBJ databases">
        <title>Geomonas sp. Red875, isolated from river sediment.</title>
        <authorList>
            <person name="Xu Z."/>
            <person name="Zhang Z."/>
            <person name="Masuda Y."/>
            <person name="Itoh H."/>
            <person name="Senoo K."/>
        </authorList>
    </citation>
    <scope>NUCLEOTIDE SEQUENCE</scope>
    <source>
        <strain evidence="10">Red875</strain>
    </source>
</reference>
<dbReference type="RefSeq" id="WP_199383256.1">
    <property type="nucleotide sequence ID" value="NZ_JAEMHM010000005.1"/>
</dbReference>
<protein>
    <submittedName>
        <fullName evidence="10">Sigma-54-dependent Fis family transcriptional regulator</fullName>
    </submittedName>
</protein>
<evidence type="ECO:0000256" key="4">
    <source>
        <dbReference type="ARBA" id="ARBA00023012"/>
    </source>
</evidence>
<dbReference type="SMART" id="SM00382">
    <property type="entry name" value="AAA"/>
    <property type="match status" value="1"/>
</dbReference>
<keyword evidence="11" id="KW-1185">Reference proteome</keyword>
<dbReference type="InterPro" id="IPR001789">
    <property type="entry name" value="Sig_transdc_resp-reg_receiver"/>
</dbReference>